<dbReference type="eggNOG" id="COG1653">
    <property type="taxonomic scope" value="Bacteria"/>
</dbReference>
<dbReference type="EMBL" id="CP009170">
    <property type="protein sequence ID" value="AIS51274.1"/>
    <property type="molecule type" value="Genomic_DNA"/>
</dbReference>
<accession>A0A097AN78</accession>
<dbReference type="PANTHER" id="PTHR43649">
    <property type="entry name" value="ARABINOSE-BINDING PROTEIN-RELATED"/>
    <property type="match status" value="1"/>
</dbReference>
<dbReference type="Gene3D" id="3.40.190.10">
    <property type="entry name" value="Periplasmic binding protein-like II"/>
    <property type="match status" value="2"/>
</dbReference>
<evidence type="ECO:0000313" key="2">
    <source>
        <dbReference type="EMBL" id="AIS51274.1"/>
    </source>
</evidence>
<organism evidence="2 3">
    <name type="scientific">Thermoanaerobacter kivui</name>
    <name type="common">Acetogenium kivui</name>
    <dbReference type="NCBI Taxonomy" id="2325"/>
    <lineage>
        <taxon>Bacteria</taxon>
        <taxon>Bacillati</taxon>
        <taxon>Bacillota</taxon>
        <taxon>Clostridia</taxon>
        <taxon>Thermoanaerobacterales</taxon>
        <taxon>Thermoanaerobacteraceae</taxon>
        <taxon>Thermoanaerobacter</taxon>
    </lineage>
</organism>
<sequence length="441" mass="49671">MKKIAKSILILLLAASLLAGCGTSTSQKNEASQTTKEKVITIDFWAAPNPPQQTFWKQMAEEYAKVNPYIKVNVSPMPESPTSEAGIQAALAGGNAPTISENISRGFAAQLVDSKALVPLDTMDGWNDIVKTRNMENTIQAWEFADGHQYVLPIYSNAMLFAWRIDILKQLGYNEPPKTYSQIIELGKKLKEKYPDKYLWANPDLIDSTWWKRWFDFFMLYDAASNGNKFIEGNNFVADDKAGVATLKFLEDMAKNKLILTQKATDPFETGISVWTTIGPWTFNTWKDKYPELKLNETYVLALPPVPDGMSTDNVKTFADTKGLVIYAQSSPEKQKAAMEFIKWVYSNPENDMKWFEITNLPPARDDVNTNEQFKNYLKDHPELQLYAESIPNAIPPIDNAKFNDIQTLIGQKAVNPVVAGQVDAQKAWDDMKKAIQGVLK</sequence>
<dbReference type="PANTHER" id="PTHR43649:SF13">
    <property type="entry name" value="CARBOHYDRATE ABC TRANSPORTER SUBSTRATE-BINDING PROTEIN"/>
    <property type="match status" value="1"/>
</dbReference>
<dbReference type="KEGG" id="tki:TKV_c00640"/>
<dbReference type="STRING" id="2325.TKV_c00640"/>
<dbReference type="AlphaFoldDB" id="A0A097AN78"/>
<feature type="chain" id="PRO_5039300901" evidence="1">
    <location>
        <begin position="20"/>
        <end position="441"/>
    </location>
</feature>
<keyword evidence="3" id="KW-1185">Reference proteome</keyword>
<proteinExistence type="predicted"/>
<reference evidence="3" key="1">
    <citation type="journal article" date="2015" name="Genome Announc.">
        <title>Whole-Genome Sequences of 80 Environmental and Clinical Isolates of Burkholderia pseudomallei.</title>
        <authorList>
            <person name="Johnson S.L."/>
            <person name="Baker A.L."/>
            <person name="Chain P.S."/>
            <person name="Currie B.J."/>
            <person name="Daligault H.E."/>
            <person name="Davenport K.W."/>
            <person name="Davis C.B."/>
            <person name="Inglis T.J."/>
            <person name="Kaestli M."/>
            <person name="Koren S."/>
            <person name="Mayo M."/>
            <person name="Merritt A.J."/>
            <person name="Price E.P."/>
            <person name="Sarovich D.S."/>
            <person name="Warner J."/>
            <person name="Rosovitz M.J."/>
        </authorList>
    </citation>
    <scope>NUCLEOTIDE SEQUENCE [LARGE SCALE GENOMIC DNA]</scope>
    <source>
        <strain evidence="3">DSM 2030</strain>
    </source>
</reference>
<evidence type="ECO:0000256" key="1">
    <source>
        <dbReference type="SAM" id="SignalP"/>
    </source>
</evidence>
<dbReference type="PROSITE" id="PS51257">
    <property type="entry name" value="PROKAR_LIPOPROTEIN"/>
    <property type="match status" value="1"/>
</dbReference>
<feature type="signal peptide" evidence="1">
    <location>
        <begin position="1"/>
        <end position="19"/>
    </location>
</feature>
<dbReference type="RefSeq" id="WP_049684284.1">
    <property type="nucleotide sequence ID" value="NZ_CP009170.1"/>
</dbReference>
<dbReference type="OrthoDB" id="9808332at2"/>
<name>A0A097AN78_THEKI</name>
<dbReference type="HOGENOM" id="CLU_031285_6_0_9"/>
<dbReference type="SUPFAM" id="SSF53850">
    <property type="entry name" value="Periplasmic binding protein-like II"/>
    <property type="match status" value="1"/>
</dbReference>
<dbReference type="Pfam" id="PF13416">
    <property type="entry name" value="SBP_bac_8"/>
    <property type="match status" value="1"/>
</dbReference>
<protein>
    <submittedName>
        <fullName evidence="2">Carbohydrate ABC transporter substrate-binding protein, CUT1 family</fullName>
    </submittedName>
</protein>
<keyword evidence="1" id="KW-0732">Signal</keyword>
<dbReference type="InterPro" id="IPR006059">
    <property type="entry name" value="SBP"/>
</dbReference>
<evidence type="ECO:0000313" key="3">
    <source>
        <dbReference type="Proteomes" id="UP000029669"/>
    </source>
</evidence>
<dbReference type="Proteomes" id="UP000029669">
    <property type="component" value="Chromosome"/>
</dbReference>
<dbReference type="InterPro" id="IPR050490">
    <property type="entry name" value="Bact_solute-bd_prot1"/>
</dbReference>
<gene>
    <name evidence="2" type="ORF">TKV_c00640</name>
</gene>